<dbReference type="EMBL" id="CP020083">
    <property type="protein sequence ID" value="ASR51570.1"/>
    <property type="molecule type" value="Genomic_DNA"/>
</dbReference>
<sequence length="138" mass="15874">MSMNHDQKAHLLHQIGATLKADRRFSLLGTLFICSLGDGFVSMSLFWDRGNYIAHAIPDFDKFEDDMIELGELDAPDQRWLEIQYLLKGKQSHVNVLYEDDFGEELFDPARRSDSAQRHFGNKRVVYPTWRDGPTAGL</sequence>
<name>A0ABM6M6F7_9SPHN</name>
<keyword evidence="1" id="KW-0472">Membrane</keyword>
<evidence type="ECO:0000313" key="3">
    <source>
        <dbReference type="Proteomes" id="UP000258016"/>
    </source>
</evidence>
<organism evidence="2 3">
    <name type="scientific">Blastomonas fulva</name>
    <dbReference type="NCBI Taxonomy" id="1550728"/>
    <lineage>
        <taxon>Bacteria</taxon>
        <taxon>Pseudomonadati</taxon>
        <taxon>Pseudomonadota</taxon>
        <taxon>Alphaproteobacteria</taxon>
        <taxon>Sphingomonadales</taxon>
        <taxon>Sphingomonadaceae</taxon>
        <taxon>Blastomonas</taxon>
    </lineage>
</organism>
<gene>
    <name evidence="2" type="ORF">B5J99_08920</name>
</gene>
<keyword evidence="1" id="KW-0812">Transmembrane</keyword>
<keyword evidence="3" id="KW-1185">Reference proteome</keyword>
<keyword evidence="1" id="KW-1133">Transmembrane helix</keyword>
<evidence type="ECO:0000313" key="2">
    <source>
        <dbReference type="EMBL" id="ASR51570.1"/>
    </source>
</evidence>
<dbReference type="Proteomes" id="UP000258016">
    <property type="component" value="Chromosome"/>
</dbReference>
<protein>
    <submittedName>
        <fullName evidence="2">Uncharacterized protein</fullName>
    </submittedName>
</protein>
<evidence type="ECO:0000256" key="1">
    <source>
        <dbReference type="SAM" id="Phobius"/>
    </source>
</evidence>
<proteinExistence type="predicted"/>
<feature type="transmembrane region" description="Helical" evidence="1">
    <location>
        <begin position="25"/>
        <end position="47"/>
    </location>
</feature>
<reference evidence="2 3" key="1">
    <citation type="submission" date="2017-03" db="EMBL/GenBank/DDBJ databases">
        <title>Complete genome sequence of Blastomonas fulva degrading microcsystin LR.</title>
        <authorList>
            <person name="Lee H.-g."/>
            <person name="Jin L."/>
            <person name="oh H.-M."/>
        </authorList>
    </citation>
    <scope>NUCLEOTIDE SEQUENCE [LARGE SCALE GENOMIC DNA]</scope>
    <source>
        <strain evidence="2 3">T2</strain>
    </source>
</reference>
<accession>A0ABM6M6F7</accession>